<proteinExistence type="predicted"/>
<evidence type="ECO:0000313" key="1">
    <source>
        <dbReference type="EMBL" id="QXE21911.1"/>
    </source>
</evidence>
<organism evidence="1 2">
    <name type="scientific">Richelia sinica FACHB-800</name>
    <dbReference type="NCBI Taxonomy" id="1357546"/>
    <lineage>
        <taxon>Bacteria</taxon>
        <taxon>Bacillati</taxon>
        <taxon>Cyanobacteriota</taxon>
        <taxon>Cyanophyceae</taxon>
        <taxon>Nostocales</taxon>
        <taxon>Nostocaceae</taxon>
        <taxon>Richelia</taxon>
    </lineage>
</organism>
<dbReference type="Proteomes" id="UP000683511">
    <property type="component" value="Chromosome"/>
</dbReference>
<gene>
    <name evidence="1" type="ORF">B6N60_00589</name>
</gene>
<keyword evidence="2" id="KW-1185">Reference proteome</keyword>
<reference evidence="1" key="1">
    <citation type="submission" date="2017-04" db="EMBL/GenBank/DDBJ databases">
        <title>Genome deletions in a multicellular cyanobacterial endosymbiont for morphological adaptation in marine diatoms.</title>
        <authorList>
            <person name="Wang Y."/>
            <person name="Gao H."/>
            <person name="Li R."/>
            <person name="Xu X."/>
        </authorList>
    </citation>
    <scope>NUCLEOTIDE SEQUENCE</scope>
    <source>
        <strain evidence="1">FACHB 800</strain>
    </source>
</reference>
<evidence type="ECO:0000313" key="2">
    <source>
        <dbReference type="Proteomes" id="UP000683511"/>
    </source>
</evidence>
<dbReference type="EMBL" id="CP021056">
    <property type="protein sequence ID" value="QXE21911.1"/>
    <property type="molecule type" value="Genomic_DNA"/>
</dbReference>
<sequence length="46" mass="5355">MSGKIPKPMVIYLLWSRVTALMSAQLQINKHTSSEIEQKRCFFNKT</sequence>
<dbReference type="AlphaFoldDB" id="A0A975T5Q4"/>
<accession>A0A975T5Q4</accession>
<dbReference type="KEGG" id="rsin:B6N60_00589"/>
<name>A0A975T5Q4_9NOST</name>
<protein>
    <submittedName>
        <fullName evidence="1">Uncharacterized protein</fullName>
    </submittedName>
</protein>